<gene>
    <name evidence="2" type="ORF">CEV31_1809</name>
</gene>
<feature type="domain" description="DUF6456" evidence="1">
    <location>
        <begin position="101"/>
        <end position="236"/>
    </location>
</feature>
<dbReference type="EMBL" id="NNRJ01000016">
    <property type="protein sequence ID" value="OYR19527.1"/>
    <property type="molecule type" value="Genomic_DNA"/>
</dbReference>
<name>A0A256FXF6_9HYPH</name>
<evidence type="ECO:0000313" key="3">
    <source>
        <dbReference type="Proteomes" id="UP000215590"/>
    </source>
</evidence>
<protein>
    <recommendedName>
        <fullName evidence="1">DUF6456 domain-containing protein</fullName>
    </recommendedName>
</protein>
<evidence type="ECO:0000259" key="1">
    <source>
        <dbReference type="Pfam" id="PF20057"/>
    </source>
</evidence>
<keyword evidence="3" id="KW-1185">Reference proteome</keyword>
<evidence type="ECO:0000313" key="2">
    <source>
        <dbReference type="EMBL" id="OYR19527.1"/>
    </source>
</evidence>
<dbReference type="Proteomes" id="UP000215590">
    <property type="component" value="Unassembled WGS sequence"/>
</dbReference>
<accession>A0A256FXF6</accession>
<dbReference type="InterPro" id="IPR045599">
    <property type="entry name" value="DUF6456"/>
</dbReference>
<dbReference type="Pfam" id="PF20057">
    <property type="entry name" value="DUF6456"/>
    <property type="match status" value="1"/>
</dbReference>
<comment type="caution">
    <text evidence="2">The sequence shown here is derived from an EMBL/GenBank/DDBJ whole genome shotgun (WGS) entry which is preliminary data.</text>
</comment>
<proteinExistence type="predicted"/>
<dbReference type="RefSeq" id="WP_210190901.1">
    <property type="nucleotide sequence ID" value="NZ_JBHEEK010000004.1"/>
</dbReference>
<sequence>MEDGSMSATHLASEARIIRFLKQGGCEVQDSVRDTHVLLVGEQGTIAVTRVELDAMQTRGILICDGERIAISGYARKTTVKNKRSARRTTTVEIEQGEKVEVNLSESPLAKLYRLRAGDGGSFISEDEFRAGERLRADFTRGAMMPSISARWDVGVGSSARSGPGGMAELTDIALASRMRVERALDAIGPELSGVLIDVCCFLKGLETVERERQWPVRSGKMLLKMGLAMLHRHYNPQLERERRSPVVLHWGADDYRPTARPSQG</sequence>
<organism evidence="2 3">
    <name type="scientific">Brucella thiophenivorans</name>
    <dbReference type="NCBI Taxonomy" id="571255"/>
    <lineage>
        <taxon>Bacteria</taxon>
        <taxon>Pseudomonadati</taxon>
        <taxon>Pseudomonadota</taxon>
        <taxon>Alphaproteobacteria</taxon>
        <taxon>Hyphomicrobiales</taxon>
        <taxon>Brucellaceae</taxon>
        <taxon>Brucella/Ochrobactrum group</taxon>
        <taxon>Brucella</taxon>
    </lineage>
</organism>
<reference evidence="2 3" key="1">
    <citation type="submission" date="2017-07" db="EMBL/GenBank/DDBJ databases">
        <title>Phylogenetic study on the rhizospheric bacterium Ochrobactrum sp. A44.</title>
        <authorList>
            <person name="Krzyzanowska D.M."/>
            <person name="Ossowicki A."/>
            <person name="Rajewska M."/>
            <person name="Maciag T."/>
            <person name="Kaczynski Z."/>
            <person name="Czerwicka M."/>
            <person name="Jafra S."/>
        </authorList>
    </citation>
    <scope>NUCLEOTIDE SEQUENCE [LARGE SCALE GENOMIC DNA]</scope>
    <source>
        <strain evidence="2 3">DSM 7216</strain>
    </source>
</reference>
<dbReference type="AlphaFoldDB" id="A0A256FXF6"/>